<dbReference type="Pfam" id="PF03412">
    <property type="entry name" value="Peptidase_C39"/>
    <property type="match status" value="1"/>
</dbReference>
<accession>A0A517ZCW6</accession>
<evidence type="ECO:0000313" key="3">
    <source>
        <dbReference type="EMBL" id="QDU40305.1"/>
    </source>
</evidence>
<keyword evidence="4" id="KW-1185">Reference proteome</keyword>
<dbReference type="Proteomes" id="UP000320496">
    <property type="component" value="Chromosome"/>
</dbReference>
<reference evidence="3 4" key="1">
    <citation type="submission" date="2019-02" db="EMBL/GenBank/DDBJ databases">
        <title>Deep-cultivation of Planctomycetes and their phenomic and genomic characterization uncovers novel biology.</title>
        <authorList>
            <person name="Wiegand S."/>
            <person name="Jogler M."/>
            <person name="Boedeker C."/>
            <person name="Pinto D."/>
            <person name="Vollmers J."/>
            <person name="Rivas-Marin E."/>
            <person name="Kohn T."/>
            <person name="Peeters S.H."/>
            <person name="Heuer A."/>
            <person name="Rast P."/>
            <person name="Oberbeckmann S."/>
            <person name="Bunk B."/>
            <person name="Jeske O."/>
            <person name="Meyerdierks A."/>
            <person name="Storesund J.E."/>
            <person name="Kallscheuer N."/>
            <person name="Luecker S."/>
            <person name="Lage O.M."/>
            <person name="Pohl T."/>
            <person name="Merkel B.J."/>
            <person name="Hornburger P."/>
            <person name="Mueller R.-W."/>
            <person name="Bruemmer F."/>
            <person name="Labrenz M."/>
            <person name="Spormann A.M."/>
            <person name="Op den Camp H."/>
            <person name="Overmann J."/>
            <person name="Amann R."/>
            <person name="Jetten M.S.M."/>
            <person name="Mascher T."/>
            <person name="Medema M.H."/>
            <person name="Devos D.P."/>
            <person name="Kaster A.-K."/>
            <person name="Ovreas L."/>
            <person name="Rohde M."/>
            <person name="Galperin M.Y."/>
            <person name="Jogler C."/>
        </authorList>
    </citation>
    <scope>NUCLEOTIDE SEQUENCE [LARGE SCALE GENOMIC DNA]</scope>
    <source>
        <strain evidence="3 4">Mal4</strain>
    </source>
</reference>
<feature type="transmembrane region" description="Helical" evidence="1">
    <location>
        <begin position="97"/>
        <end position="116"/>
    </location>
</feature>
<dbReference type="AlphaFoldDB" id="A0A517ZCW6"/>
<dbReference type="InterPro" id="IPR005074">
    <property type="entry name" value="Peptidase_C39"/>
</dbReference>
<keyword evidence="1" id="KW-0472">Membrane</keyword>
<keyword evidence="1" id="KW-1133">Transmembrane helix</keyword>
<dbReference type="OrthoDB" id="267447at2"/>
<dbReference type="Gene3D" id="3.90.70.10">
    <property type="entry name" value="Cysteine proteinases"/>
    <property type="match status" value="1"/>
</dbReference>
<feature type="transmembrane region" description="Helical" evidence="1">
    <location>
        <begin position="65"/>
        <end position="85"/>
    </location>
</feature>
<name>A0A517ZCW6_9PLAN</name>
<proteinExistence type="predicted"/>
<feature type="transmembrane region" description="Helical" evidence="1">
    <location>
        <begin position="6"/>
        <end position="26"/>
    </location>
</feature>
<gene>
    <name evidence="3" type="ORF">Mal4_46610</name>
</gene>
<dbReference type="EMBL" id="CP036275">
    <property type="protein sequence ID" value="QDU40305.1"/>
    <property type="molecule type" value="Genomic_DNA"/>
</dbReference>
<dbReference type="GO" id="GO:0005524">
    <property type="term" value="F:ATP binding"/>
    <property type="evidence" value="ECO:0007669"/>
    <property type="project" value="InterPro"/>
</dbReference>
<dbReference type="GO" id="GO:0008233">
    <property type="term" value="F:peptidase activity"/>
    <property type="evidence" value="ECO:0007669"/>
    <property type="project" value="InterPro"/>
</dbReference>
<protein>
    <recommendedName>
        <fullName evidence="2">Peptidase C39 domain-containing protein</fullName>
    </recommendedName>
</protein>
<organism evidence="3 4">
    <name type="scientific">Maioricimonas rarisocia</name>
    <dbReference type="NCBI Taxonomy" id="2528026"/>
    <lineage>
        <taxon>Bacteria</taxon>
        <taxon>Pseudomonadati</taxon>
        <taxon>Planctomycetota</taxon>
        <taxon>Planctomycetia</taxon>
        <taxon>Planctomycetales</taxon>
        <taxon>Planctomycetaceae</taxon>
        <taxon>Maioricimonas</taxon>
    </lineage>
</organism>
<dbReference type="GO" id="GO:0006508">
    <property type="term" value="P:proteolysis"/>
    <property type="evidence" value="ECO:0007669"/>
    <property type="project" value="InterPro"/>
</dbReference>
<feature type="domain" description="Peptidase C39" evidence="2">
    <location>
        <begin position="130"/>
        <end position="275"/>
    </location>
</feature>
<feature type="transmembrane region" description="Helical" evidence="1">
    <location>
        <begin position="33"/>
        <end position="53"/>
    </location>
</feature>
<keyword evidence="1" id="KW-0812">Transmembrane</keyword>
<dbReference type="KEGG" id="mri:Mal4_46610"/>
<evidence type="ECO:0000256" key="1">
    <source>
        <dbReference type="SAM" id="Phobius"/>
    </source>
</evidence>
<dbReference type="GO" id="GO:0016020">
    <property type="term" value="C:membrane"/>
    <property type="evidence" value="ECO:0007669"/>
    <property type="project" value="InterPro"/>
</dbReference>
<sequence>MTDLYLGVAIMTALSVLLAVVTARVTRNVPNRLCDLLALLTIMLIVAYIVWLWDDITLAHLLPFSNLIIVGNWMTLLAGVLAGLVWRRLRKKSLRRVAAVSLLAVIGFYALVQPILGDPPECEDRWQRDVCLQTSDVTCSAAAAAMLLAAHGIPATEQEMARLCLTRNGTTWKGIYRGLKLKTADTPYDVEIFNEDVDTLRRSKSGPFLLKAELQEDAPVPPIYHEEWGWIPGQPHSVVLFEFLDNGDALIGDPSIGLEAWSVKDLQVLWHGQGLRLVRRDAT</sequence>
<evidence type="ECO:0000259" key="2">
    <source>
        <dbReference type="Pfam" id="PF03412"/>
    </source>
</evidence>
<dbReference type="RefSeq" id="WP_145371530.1">
    <property type="nucleotide sequence ID" value="NZ_CP036275.1"/>
</dbReference>
<evidence type="ECO:0000313" key="4">
    <source>
        <dbReference type="Proteomes" id="UP000320496"/>
    </source>
</evidence>